<dbReference type="EMBL" id="VSSQ01001874">
    <property type="protein sequence ID" value="MPM11752.1"/>
    <property type="molecule type" value="Genomic_DNA"/>
</dbReference>
<keyword evidence="2" id="KW-1003">Cell membrane</keyword>
<dbReference type="CDD" id="cd06574">
    <property type="entry name" value="TM_PBP1_branched-chain-AA_like"/>
    <property type="match status" value="1"/>
</dbReference>
<gene>
    <name evidence="8" type="ORF">SDC9_58103</name>
</gene>
<sequence>MNLALNVLEQGFLFGIVAIGVYITYKILDFPDLSVDGTYPLGAAICAALLVKDFNPWIAVLIATIGGAMAGFITAFLNVKLKITNLMSGILVMIGLYSINLMIMGKSNIPLFNAKNIFSNDSSKIFIIISVLLIIKILFDLFLKTKLGSLLVAVGDNEQVVTSLGVNKNSIKTLGLMISNGLVALSGALTAQYQGFAEVSMGTGIVVMGLAAVIIGSSIFKKINFIKATTLSILGSVIYKLAIALVLNFGLNPNYLKLMTAIIVIIALSLNSKVIKLKKKNRSYSIEEISDRKGGDLDAKDSGALQSFQ</sequence>
<evidence type="ECO:0000256" key="4">
    <source>
        <dbReference type="ARBA" id="ARBA00022989"/>
    </source>
</evidence>
<feature type="transmembrane region" description="Helical" evidence="7">
    <location>
        <begin position="12"/>
        <end position="28"/>
    </location>
</feature>
<keyword evidence="4 7" id="KW-1133">Transmembrane helix</keyword>
<evidence type="ECO:0000256" key="7">
    <source>
        <dbReference type="SAM" id="Phobius"/>
    </source>
</evidence>
<evidence type="ECO:0000256" key="6">
    <source>
        <dbReference type="SAM" id="MobiDB-lite"/>
    </source>
</evidence>
<evidence type="ECO:0000256" key="5">
    <source>
        <dbReference type="ARBA" id="ARBA00023136"/>
    </source>
</evidence>
<feature type="region of interest" description="Disordered" evidence="6">
    <location>
        <begin position="288"/>
        <end position="309"/>
    </location>
</feature>
<organism evidence="8">
    <name type="scientific">bioreactor metagenome</name>
    <dbReference type="NCBI Taxonomy" id="1076179"/>
    <lineage>
        <taxon>unclassified sequences</taxon>
        <taxon>metagenomes</taxon>
        <taxon>ecological metagenomes</taxon>
    </lineage>
</organism>
<dbReference type="AlphaFoldDB" id="A0A644X6H5"/>
<protein>
    <recommendedName>
        <fullName evidence="9">Ribose import permease protein RbsC</fullName>
    </recommendedName>
</protein>
<dbReference type="PANTHER" id="PTHR32196">
    <property type="entry name" value="ABC TRANSPORTER PERMEASE PROTEIN YPHD-RELATED-RELATED"/>
    <property type="match status" value="1"/>
</dbReference>
<feature type="transmembrane region" description="Helical" evidence="7">
    <location>
        <begin position="125"/>
        <end position="143"/>
    </location>
</feature>
<feature type="transmembrane region" description="Helical" evidence="7">
    <location>
        <begin position="86"/>
        <end position="105"/>
    </location>
</feature>
<dbReference type="GO" id="GO:0005886">
    <property type="term" value="C:plasma membrane"/>
    <property type="evidence" value="ECO:0007669"/>
    <property type="project" value="UniProtKB-SubCell"/>
</dbReference>
<accession>A0A644X6H5</accession>
<feature type="transmembrane region" description="Helical" evidence="7">
    <location>
        <begin position="199"/>
        <end position="219"/>
    </location>
</feature>
<comment type="subcellular location">
    <subcellularLocation>
        <location evidence="1">Cell membrane</location>
        <topology evidence="1">Multi-pass membrane protein</topology>
    </subcellularLocation>
</comment>
<dbReference type="InterPro" id="IPR001851">
    <property type="entry name" value="ABC_transp_permease"/>
</dbReference>
<feature type="transmembrane region" description="Helical" evidence="7">
    <location>
        <begin position="231"/>
        <end position="249"/>
    </location>
</feature>
<dbReference type="GO" id="GO:0022857">
    <property type="term" value="F:transmembrane transporter activity"/>
    <property type="evidence" value="ECO:0007669"/>
    <property type="project" value="InterPro"/>
</dbReference>
<evidence type="ECO:0000256" key="2">
    <source>
        <dbReference type="ARBA" id="ARBA00022475"/>
    </source>
</evidence>
<evidence type="ECO:0008006" key="9">
    <source>
        <dbReference type="Google" id="ProtNLM"/>
    </source>
</evidence>
<keyword evidence="5 7" id="KW-0472">Membrane</keyword>
<evidence type="ECO:0000313" key="8">
    <source>
        <dbReference type="EMBL" id="MPM11752.1"/>
    </source>
</evidence>
<keyword evidence="3 7" id="KW-0812">Transmembrane</keyword>
<dbReference type="Pfam" id="PF02653">
    <property type="entry name" value="BPD_transp_2"/>
    <property type="match status" value="1"/>
</dbReference>
<evidence type="ECO:0000256" key="3">
    <source>
        <dbReference type="ARBA" id="ARBA00022692"/>
    </source>
</evidence>
<reference evidence="8" key="1">
    <citation type="submission" date="2019-08" db="EMBL/GenBank/DDBJ databases">
        <authorList>
            <person name="Kucharzyk K."/>
            <person name="Murdoch R.W."/>
            <person name="Higgins S."/>
            <person name="Loffler F."/>
        </authorList>
    </citation>
    <scope>NUCLEOTIDE SEQUENCE</scope>
</reference>
<proteinExistence type="predicted"/>
<dbReference type="PANTHER" id="PTHR32196:SF69">
    <property type="entry name" value="BRANCHED-CHAIN AMINO ACID TRANSPORT SYSTEM, PERMEASE PROTEIN"/>
    <property type="match status" value="1"/>
</dbReference>
<feature type="compositionally biased region" description="Basic and acidic residues" evidence="6">
    <location>
        <begin position="289"/>
        <end position="301"/>
    </location>
</feature>
<comment type="caution">
    <text evidence="8">The sequence shown here is derived from an EMBL/GenBank/DDBJ whole genome shotgun (WGS) entry which is preliminary data.</text>
</comment>
<feature type="transmembrane region" description="Helical" evidence="7">
    <location>
        <begin position="174"/>
        <end position="193"/>
    </location>
</feature>
<feature type="transmembrane region" description="Helical" evidence="7">
    <location>
        <begin position="255"/>
        <end position="275"/>
    </location>
</feature>
<evidence type="ECO:0000256" key="1">
    <source>
        <dbReference type="ARBA" id="ARBA00004651"/>
    </source>
</evidence>
<feature type="transmembrane region" description="Helical" evidence="7">
    <location>
        <begin position="57"/>
        <end position="79"/>
    </location>
</feature>
<name>A0A644X6H5_9ZZZZ</name>